<gene>
    <name evidence="1" type="ORF">Taro_030872</name>
</gene>
<reference evidence="1" key="1">
    <citation type="submission" date="2017-07" db="EMBL/GenBank/DDBJ databases">
        <title>Taro Niue Genome Assembly and Annotation.</title>
        <authorList>
            <person name="Atibalentja N."/>
            <person name="Keating K."/>
            <person name="Fields C.J."/>
        </authorList>
    </citation>
    <scope>NUCLEOTIDE SEQUENCE</scope>
    <source>
        <strain evidence="1">Niue_2</strain>
        <tissue evidence="1">Leaf</tissue>
    </source>
</reference>
<sequence>HPFSEGTGRNLPPWHRNRFCDHNSESALRDGQQGAGFAEFRSGAKISPRSVVVTGRRCDRIRTPLP</sequence>
<dbReference type="AlphaFoldDB" id="A0A843VT26"/>
<evidence type="ECO:0000313" key="2">
    <source>
        <dbReference type="Proteomes" id="UP000652761"/>
    </source>
</evidence>
<protein>
    <submittedName>
        <fullName evidence="1">Uncharacterized protein</fullName>
    </submittedName>
</protein>
<feature type="non-terminal residue" evidence="1">
    <location>
        <position position="1"/>
    </location>
</feature>
<dbReference type="Proteomes" id="UP000652761">
    <property type="component" value="Unassembled WGS sequence"/>
</dbReference>
<accession>A0A843VT26</accession>
<evidence type="ECO:0000313" key="1">
    <source>
        <dbReference type="EMBL" id="MQL98166.1"/>
    </source>
</evidence>
<proteinExistence type="predicted"/>
<keyword evidence="2" id="KW-1185">Reference proteome</keyword>
<organism evidence="1 2">
    <name type="scientific">Colocasia esculenta</name>
    <name type="common">Wild taro</name>
    <name type="synonym">Arum esculentum</name>
    <dbReference type="NCBI Taxonomy" id="4460"/>
    <lineage>
        <taxon>Eukaryota</taxon>
        <taxon>Viridiplantae</taxon>
        <taxon>Streptophyta</taxon>
        <taxon>Embryophyta</taxon>
        <taxon>Tracheophyta</taxon>
        <taxon>Spermatophyta</taxon>
        <taxon>Magnoliopsida</taxon>
        <taxon>Liliopsida</taxon>
        <taxon>Araceae</taxon>
        <taxon>Aroideae</taxon>
        <taxon>Colocasieae</taxon>
        <taxon>Colocasia</taxon>
    </lineage>
</organism>
<feature type="non-terminal residue" evidence="1">
    <location>
        <position position="66"/>
    </location>
</feature>
<name>A0A843VT26_COLES</name>
<comment type="caution">
    <text evidence="1">The sequence shown here is derived from an EMBL/GenBank/DDBJ whole genome shotgun (WGS) entry which is preliminary data.</text>
</comment>
<dbReference type="EMBL" id="NMUH01002150">
    <property type="protein sequence ID" value="MQL98166.1"/>
    <property type="molecule type" value="Genomic_DNA"/>
</dbReference>